<dbReference type="SFLD" id="SFLDG01129">
    <property type="entry name" value="C1.5:_HAD__Beta-PGM__Phosphata"/>
    <property type="match status" value="1"/>
</dbReference>
<dbReference type="VEuPathDB" id="FungiDB:SCODWIG_02913"/>
<dbReference type="Pfam" id="PF00702">
    <property type="entry name" value="Hydrolase"/>
    <property type="match status" value="1"/>
</dbReference>
<dbReference type="PANTHER" id="PTHR47438:SF1">
    <property type="entry name" value="PHOSPHATE METABOLISM PROTEIN 8-RELATED"/>
    <property type="match status" value="1"/>
</dbReference>
<dbReference type="SFLD" id="SFLDS00003">
    <property type="entry name" value="Haloacid_Dehalogenase"/>
    <property type="match status" value="1"/>
</dbReference>
<reference evidence="2" key="1">
    <citation type="submission" date="2018-06" db="EMBL/GenBank/DDBJ databases">
        <authorList>
            <person name="Guldener U."/>
        </authorList>
    </citation>
    <scope>NUCLEOTIDE SEQUENCE [LARGE SCALE GENOMIC DNA]</scope>
    <source>
        <strain evidence="2">UTAD17</strain>
    </source>
</reference>
<protein>
    <submittedName>
        <fullName evidence="1">Related to Suppressor of disruption of TFIIS</fullName>
    </submittedName>
</protein>
<dbReference type="AlphaFoldDB" id="A0A376B920"/>
<dbReference type="EMBL" id="UFAJ01000586">
    <property type="protein sequence ID" value="SSD61152.1"/>
    <property type="molecule type" value="Genomic_DNA"/>
</dbReference>
<dbReference type="InterPro" id="IPR010237">
    <property type="entry name" value="Pyr-5-nucltdase"/>
</dbReference>
<dbReference type="GO" id="GO:0006206">
    <property type="term" value="P:pyrimidine nucleobase metabolic process"/>
    <property type="evidence" value="ECO:0007669"/>
    <property type="project" value="TreeGrafter"/>
</dbReference>
<dbReference type="GO" id="GO:0008252">
    <property type="term" value="F:nucleotidase activity"/>
    <property type="evidence" value="ECO:0007669"/>
    <property type="project" value="TreeGrafter"/>
</dbReference>
<dbReference type="InterPro" id="IPR023214">
    <property type="entry name" value="HAD_sf"/>
</dbReference>
<dbReference type="InterPro" id="IPR052791">
    <property type="entry name" value="SSM1_domain"/>
</dbReference>
<dbReference type="InterPro" id="IPR006439">
    <property type="entry name" value="HAD-SF_hydro_IA"/>
</dbReference>
<organism evidence="1 2">
    <name type="scientific">Saccharomycodes ludwigii</name>
    <dbReference type="NCBI Taxonomy" id="36035"/>
    <lineage>
        <taxon>Eukaryota</taxon>
        <taxon>Fungi</taxon>
        <taxon>Dikarya</taxon>
        <taxon>Ascomycota</taxon>
        <taxon>Saccharomycotina</taxon>
        <taxon>Saccharomycetes</taxon>
        <taxon>Saccharomycodales</taxon>
        <taxon>Saccharomycodaceae</taxon>
        <taxon>Saccharomycodes</taxon>
    </lineage>
</organism>
<proteinExistence type="predicted"/>
<dbReference type="Gene3D" id="1.10.150.450">
    <property type="match status" value="1"/>
</dbReference>
<name>A0A376B920_9ASCO</name>
<sequence length="390" mass="44532">MLKQVMTSSSVAKPMLLATANKNKGYYQTNSTITTTTTTTTTIIAPGNSDKSNVYTTVDSNKDNNALTEYIKNTYLHFNNVIPKYMKITSIVTTSTTTSRTKMDFDTYKQEIEQQLEINSKHLKMIEENNYVGANCPKLDAYLNGKCVSNANSNGSRCDRVFFFDIDNCLYKKSLKIHDLMQIYIRKFFLYALNLPNEEAAAELNAKYYKEYGLAIKGLLENHSELGIDALEYNRLVDDALPLQKILKPDMKLRKILCDLKDSNKIDKLWLFTNAYRTHAMRVVKILGIADLFDGITYCDYARNDKMICKPDPLCYELALKESGLSGVSGKNAYFIDDSLDNIKTANNLNFCKAIHIDEYYEDSNEDFKRNGIYTIKSFKELPKVVPELF</sequence>
<keyword evidence="2" id="KW-1185">Reference proteome</keyword>
<dbReference type="Proteomes" id="UP000262825">
    <property type="component" value="Unassembled WGS sequence"/>
</dbReference>
<dbReference type="NCBIfam" id="TIGR01509">
    <property type="entry name" value="HAD-SF-IA-v3"/>
    <property type="match status" value="1"/>
</dbReference>
<evidence type="ECO:0000313" key="2">
    <source>
        <dbReference type="Proteomes" id="UP000262825"/>
    </source>
</evidence>
<dbReference type="SFLD" id="SFLDG01132">
    <property type="entry name" value="C1.5.3:_5'-Nucleotidase_Like"/>
    <property type="match status" value="1"/>
</dbReference>
<dbReference type="GO" id="GO:0009166">
    <property type="term" value="P:nucleotide catabolic process"/>
    <property type="evidence" value="ECO:0007669"/>
    <property type="project" value="TreeGrafter"/>
</dbReference>
<dbReference type="InterPro" id="IPR036412">
    <property type="entry name" value="HAD-like_sf"/>
</dbReference>
<dbReference type="NCBIfam" id="TIGR01993">
    <property type="entry name" value="Pyr-5-nucltdase"/>
    <property type="match status" value="1"/>
</dbReference>
<gene>
    <name evidence="1" type="ORF">SCODWIG_02913</name>
</gene>
<evidence type="ECO:0000313" key="1">
    <source>
        <dbReference type="EMBL" id="SSD61152.1"/>
    </source>
</evidence>
<dbReference type="Gene3D" id="3.40.50.1000">
    <property type="entry name" value="HAD superfamily/HAD-like"/>
    <property type="match status" value="1"/>
</dbReference>
<dbReference type="PANTHER" id="PTHR47438">
    <property type="entry name" value="PHOSPHATE METABOLISM PROTEIN 8-RELATED"/>
    <property type="match status" value="1"/>
</dbReference>
<dbReference type="SUPFAM" id="SSF56784">
    <property type="entry name" value="HAD-like"/>
    <property type="match status" value="1"/>
</dbReference>
<accession>A0A376B920</accession>